<evidence type="ECO:0000313" key="1">
    <source>
        <dbReference type="EMBL" id="PNH19572.1"/>
    </source>
</evidence>
<protein>
    <recommendedName>
        <fullName evidence="3">Polya polymerase</fullName>
    </recommendedName>
</protein>
<accession>A0A2J8B476</accession>
<reference evidence="2" key="1">
    <citation type="submission" date="2017-04" db="EMBL/GenBank/DDBJ databases">
        <authorList>
            <person name="Bumgarner R.E."/>
            <person name="Fredricks D.N."/>
            <person name="Srinivasan S."/>
        </authorList>
    </citation>
    <scope>NUCLEOTIDE SEQUENCE [LARGE SCALE GENOMIC DNA]</scope>
    <source>
        <strain evidence="2">KA00405</strain>
    </source>
</reference>
<dbReference type="AlphaFoldDB" id="A0A2J8B476"/>
<gene>
    <name evidence="1" type="ORF">B7R76_01415</name>
</gene>
<dbReference type="Proteomes" id="UP000236394">
    <property type="component" value="Unassembled WGS sequence"/>
</dbReference>
<comment type="caution">
    <text evidence="1">The sequence shown here is derived from an EMBL/GenBank/DDBJ whole genome shotgun (WGS) entry which is preliminary data.</text>
</comment>
<dbReference type="RefSeq" id="WP_012993535.1">
    <property type="nucleotide sequence ID" value="NZ_NBZD01000001.1"/>
</dbReference>
<organism evidence="1 2">
    <name type="scientific">Mageeibacillus indolicus</name>
    <dbReference type="NCBI Taxonomy" id="884684"/>
    <lineage>
        <taxon>Bacteria</taxon>
        <taxon>Bacillati</taxon>
        <taxon>Bacillota</taxon>
        <taxon>Clostridia</taxon>
        <taxon>Eubacteriales</taxon>
        <taxon>Oscillospiraceae</taxon>
        <taxon>Mageeibacillus</taxon>
    </lineage>
</organism>
<sequence length="84" mass="9480">MKLYDVDAEAFAKLIAGCKGKVVLVTEDGDRLVTNSMLSALVGFSAFLSVAEAKEIEIECENSEDKKRVLDFMMQYRHDHHLEE</sequence>
<evidence type="ECO:0000313" key="2">
    <source>
        <dbReference type="Proteomes" id="UP000236394"/>
    </source>
</evidence>
<name>A0A2J8B476_9FIRM</name>
<proteinExistence type="predicted"/>
<dbReference type="EMBL" id="NBZD01000001">
    <property type="protein sequence ID" value="PNH19572.1"/>
    <property type="molecule type" value="Genomic_DNA"/>
</dbReference>
<evidence type="ECO:0008006" key="3">
    <source>
        <dbReference type="Google" id="ProtNLM"/>
    </source>
</evidence>